<evidence type="ECO:0000313" key="3">
    <source>
        <dbReference type="Proteomes" id="UP000747074"/>
    </source>
</evidence>
<dbReference type="AlphaFoldDB" id="A0A921I844"/>
<evidence type="ECO:0000259" key="1">
    <source>
        <dbReference type="PROSITE" id="PS50022"/>
    </source>
</evidence>
<organism evidence="2 3">
    <name type="scientific">Bacteroides xylanisolvens</name>
    <dbReference type="NCBI Taxonomy" id="371601"/>
    <lineage>
        <taxon>Bacteria</taxon>
        <taxon>Pseudomonadati</taxon>
        <taxon>Bacteroidota</taxon>
        <taxon>Bacteroidia</taxon>
        <taxon>Bacteroidales</taxon>
        <taxon>Bacteroidaceae</taxon>
        <taxon>Bacteroides</taxon>
    </lineage>
</organism>
<dbReference type="Pfam" id="PF00754">
    <property type="entry name" value="F5_F8_type_C"/>
    <property type="match status" value="1"/>
</dbReference>
<evidence type="ECO:0000313" key="2">
    <source>
        <dbReference type="EMBL" id="HJG13047.1"/>
    </source>
</evidence>
<proteinExistence type="predicted"/>
<reference evidence="2" key="2">
    <citation type="submission" date="2021-09" db="EMBL/GenBank/DDBJ databases">
        <authorList>
            <person name="Gilroy R."/>
        </authorList>
    </citation>
    <scope>NUCLEOTIDE SEQUENCE</scope>
    <source>
        <strain evidence="2">CHK154-13316</strain>
    </source>
</reference>
<dbReference type="SUPFAM" id="SSF49785">
    <property type="entry name" value="Galactose-binding domain-like"/>
    <property type="match status" value="1"/>
</dbReference>
<dbReference type="Gene3D" id="2.60.120.260">
    <property type="entry name" value="Galactose-binding domain-like"/>
    <property type="match status" value="1"/>
</dbReference>
<dbReference type="InterPro" id="IPR000421">
    <property type="entry name" value="FA58C"/>
</dbReference>
<accession>A0A921I844</accession>
<name>A0A921I844_9BACE</name>
<feature type="non-terminal residue" evidence="2">
    <location>
        <position position="1"/>
    </location>
</feature>
<dbReference type="EMBL" id="DYVL01000167">
    <property type="protein sequence ID" value="HJG13047.1"/>
    <property type="molecule type" value="Genomic_DNA"/>
</dbReference>
<gene>
    <name evidence="2" type="ORF">K8V07_14105</name>
</gene>
<dbReference type="Proteomes" id="UP000747074">
    <property type="component" value="Unassembled WGS sequence"/>
</dbReference>
<protein>
    <submittedName>
        <fullName evidence="2">Discoidin domain-containing protein</fullName>
    </submittedName>
</protein>
<feature type="domain" description="F5/8 type C" evidence="1">
    <location>
        <begin position="1"/>
        <end position="121"/>
    </location>
</feature>
<comment type="caution">
    <text evidence="2">The sequence shown here is derived from an EMBL/GenBank/DDBJ whole genome shotgun (WGS) entry which is preliminary data.</text>
</comment>
<dbReference type="InterPro" id="IPR008979">
    <property type="entry name" value="Galactose-bd-like_sf"/>
</dbReference>
<reference evidence="2" key="1">
    <citation type="journal article" date="2021" name="PeerJ">
        <title>Extensive microbial diversity within the chicken gut microbiome revealed by metagenomics and culture.</title>
        <authorList>
            <person name="Gilroy R."/>
            <person name="Ravi A."/>
            <person name="Getino M."/>
            <person name="Pursley I."/>
            <person name="Horton D.L."/>
            <person name="Alikhan N.F."/>
            <person name="Baker D."/>
            <person name="Gharbi K."/>
            <person name="Hall N."/>
            <person name="Watson M."/>
            <person name="Adriaenssens E.M."/>
            <person name="Foster-Nyarko E."/>
            <person name="Jarju S."/>
            <person name="Secka A."/>
            <person name="Antonio M."/>
            <person name="Oren A."/>
            <person name="Chaudhuri R.R."/>
            <person name="La Ragione R."/>
            <person name="Hildebrand F."/>
            <person name="Pallen M.J."/>
        </authorList>
    </citation>
    <scope>NUCLEOTIDE SEQUENCE</scope>
    <source>
        <strain evidence="2">CHK154-13316</strain>
    </source>
</reference>
<sequence>PVNKQYMFKGESTLVDGLKGNGNYKTGRWIAFYKNDMDMTIDLQQPTEISSVAISTCVEKGDWVFDARGLSVEVSDDGKNFTKVASEEYPAMKESDKNGIYEHKLSFSPVKTQYVKVVALSESKMPAWHGGKDSPAFLFVDEITID</sequence>
<dbReference type="PROSITE" id="PS50022">
    <property type="entry name" value="FA58C_3"/>
    <property type="match status" value="1"/>
</dbReference>